<evidence type="ECO:0008006" key="3">
    <source>
        <dbReference type="Google" id="ProtNLM"/>
    </source>
</evidence>
<reference evidence="1 2" key="1">
    <citation type="submission" date="2018-08" db="EMBL/GenBank/DDBJ databases">
        <title>A genome reference for cultivated species of the human gut microbiota.</title>
        <authorList>
            <person name="Zou Y."/>
            <person name="Xue W."/>
            <person name="Luo G."/>
        </authorList>
    </citation>
    <scope>NUCLEOTIDE SEQUENCE [LARGE SCALE GENOMIC DNA]</scope>
    <source>
        <strain evidence="1 2">AM40-15AC</strain>
    </source>
</reference>
<dbReference type="EMBL" id="QSGQ01000002">
    <property type="protein sequence ID" value="RHB41333.1"/>
    <property type="molecule type" value="Genomic_DNA"/>
</dbReference>
<dbReference type="Pfam" id="PF09195">
    <property type="entry name" value="Endonuc-BglII"/>
    <property type="match status" value="1"/>
</dbReference>
<evidence type="ECO:0000313" key="1">
    <source>
        <dbReference type="EMBL" id="RHB41333.1"/>
    </source>
</evidence>
<dbReference type="Proteomes" id="UP000284883">
    <property type="component" value="Unassembled WGS sequence"/>
</dbReference>
<dbReference type="InterPro" id="IPR011335">
    <property type="entry name" value="Restrct_endonuc-II-like"/>
</dbReference>
<organism evidence="1 2">
    <name type="scientific">Dorea formicigenerans</name>
    <dbReference type="NCBI Taxonomy" id="39486"/>
    <lineage>
        <taxon>Bacteria</taxon>
        <taxon>Bacillati</taxon>
        <taxon>Bacillota</taxon>
        <taxon>Clostridia</taxon>
        <taxon>Lachnospirales</taxon>
        <taxon>Lachnospiraceae</taxon>
        <taxon>Dorea</taxon>
    </lineage>
</organism>
<proteinExistence type="predicted"/>
<accession>A0A413W5V8</accession>
<protein>
    <recommendedName>
        <fullName evidence="3">Restriction endonuclease</fullName>
    </recommendedName>
</protein>
<dbReference type="GO" id="GO:0003677">
    <property type="term" value="F:DNA binding"/>
    <property type="evidence" value="ECO:0007669"/>
    <property type="project" value="InterPro"/>
</dbReference>
<name>A0A413W5V8_9FIRM</name>
<dbReference type="SUPFAM" id="SSF52980">
    <property type="entry name" value="Restriction endonuclease-like"/>
    <property type="match status" value="1"/>
</dbReference>
<gene>
    <name evidence="1" type="ORF">DW885_03720</name>
</gene>
<dbReference type="InterPro" id="IPR015278">
    <property type="entry name" value="BglII-like"/>
</dbReference>
<dbReference type="GO" id="GO:0009307">
    <property type="term" value="P:DNA restriction-modification system"/>
    <property type="evidence" value="ECO:0007669"/>
    <property type="project" value="InterPro"/>
</dbReference>
<comment type="caution">
    <text evidence="1">The sequence shown here is derived from an EMBL/GenBank/DDBJ whole genome shotgun (WGS) entry which is preliminary data.</text>
</comment>
<evidence type="ECO:0000313" key="2">
    <source>
        <dbReference type="Proteomes" id="UP000284883"/>
    </source>
</evidence>
<sequence length="275" mass="31529">MEFIEYSHRHADAIIASDELLKERYNQLTGTIKEMTEEELLKDFIEQKEKHTKKKTAFKSMTPSINKLLKSKMLDIPGWEAEVDIFNAEEDNIINSEWRLDFACDNAFCVEVAFNHGEAIAWNLLKPVLSCELNHVKKAIQGQIGIYICATDALKIAGNIDSASGSYEKVLRYLRPMMNQLTIPMMIIGLCPFESFKINKKAEIIKKGCNINKEMIGHEVEVTKQEDYSIYKGKLTEIAEIKIDGKDEMQITIQKSKNNKHSFTDSQIKFLEILN</sequence>
<dbReference type="GO" id="GO:0000287">
    <property type="term" value="F:magnesium ion binding"/>
    <property type="evidence" value="ECO:0007669"/>
    <property type="project" value="InterPro"/>
</dbReference>
<dbReference type="AlphaFoldDB" id="A0A413W5V8"/>
<dbReference type="Gene3D" id="3.40.91.20">
    <property type="match status" value="1"/>
</dbReference>
<dbReference type="GO" id="GO:0009036">
    <property type="term" value="F:type II site-specific deoxyribonuclease activity"/>
    <property type="evidence" value="ECO:0007669"/>
    <property type="project" value="InterPro"/>
</dbReference>
<dbReference type="RefSeq" id="WP_118000583.1">
    <property type="nucleotide sequence ID" value="NZ_QSGQ01000002.1"/>
</dbReference>
<dbReference type="InterPro" id="IPR011338">
    <property type="entry name" value="BamHI/BglII/BstY"/>
</dbReference>